<dbReference type="InterPro" id="IPR043739">
    <property type="entry name" value="DUF5684"/>
</dbReference>
<name>A0ABS8ENZ1_9FLAO</name>
<dbReference type="InterPro" id="IPR000223">
    <property type="entry name" value="Pept_S26A_signal_pept_1"/>
</dbReference>
<dbReference type="GO" id="GO:0009003">
    <property type="term" value="F:signal peptidase activity"/>
    <property type="evidence" value="ECO:0007669"/>
    <property type="project" value="UniProtKB-EC"/>
</dbReference>
<dbReference type="PANTHER" id="PTHR43390:SF1">
    <property type="entry name" value="CHLOROPLAST PROCESSING PEPTIDASE"/>
    <property type="match status" value="1"/>
</dbReference>
<comment type="caution">
    <text evidence="6">Lacks conserved residue(s) required for the propagation of feature annotation.</text>
</comment>
<dbReference type="InterPro" id="IPR019758">
    <property type="entry name" value="Pept_S26A_signal_pept_1_CS"/>
</dbReference>
<evidence type="ECO:0000313" key="9">
    <source>
        <dbReference type="Proteomes" id="UP000778797"/>
    </source>
</evidence>
<feature type="transmembrane region" description="Helical" evidence="6">
    <location>
        <begin position="508"/>
        <end position="524"/>
    </location>
</feature>
<keyword evidence="6" id="KW-1133">Transmembrane helix</keyword>
<keyword evidence="6" id="KW-0645">Protease</keyword>
<reference evidence="8" key="1">
    <citation type="submission" date="2021-03" db="EMBL/GenBank/DDBJ databases">
        <authorList>
            <person name="Ping X."/>
        </authorList>
    </citation>
    <scope>NUCLEOTIDE SEQUENCE</scope>
    <source>
        <strain evidence="8">E313</strain>
    </source>
</reference>
<comment type="caution">
    <text evidence="8">The sequence shown here is derived from an EMBL/GenBank/DDBJ whole genome shotgun (WGS) entry which is preliminary data.</text>
</comment>
<proteinExistence type="inferred from homology"/>
<feature type="transmembrane region" description="Helical" evidence="6">
    <location>
        <begin position="86"/>
        <end position="104"/>
    </location>
</feature>
<evidence type="ECO:0000256" key="2">
    <source>
        <dbReference type="ARBA" id="ARBA00009370"/>
    </source>
</evidence>
<organism evidence="8 9">
    <name type="scientific">Winogradskyella immobilis</name>
    <dbReference type="NCBI Taxonomy" id="2816852"/>
    <lineage>
        <taxon>Bacteria</taxon>
        <taxon>Pseudomonadati</taxon>
        <taxon>Bacteroidota</taxon>
        <taxon>Flavobacteriia</taxon>
        <taxon>Flavobacteriales</taxon>
        <taxon>Flavobacteriaceae</taxon>
        <taxon>Winogradskyella</taxon>
    </lineage>
</organism>
<feature type="transmembrane region" description="Helical" evidence="6">
    <location>
        <begin position="125"/>
        <end position="144"/>
    </location>
</feature>
<keyword evidence="5 6" id="KW-0378">Hydrolase</keyword>
<dbReference type="Gene3D" id="2.10.109.10">
    <property type="entry name" value="Umud Fragment, subunit A"/>
    <property type="match status" value="2"/>
</dbReference>
<dbReference type="CDD" id="cd06530">
    <property type="entry name" value="S26_SPase_I"/>
    <property type="match status" value="1"/>
</dbReference>
<comment type="similarity">
    <text evidence="2 6">Belongs to the peptidase S26 family.</text>
</comment>
<keyword evidence="6" id="KW-0812">Transmembrane</keyword>
<dbReference type="NCBIfam" id="TIGR02227">
    <property type="entry name" value="sigpep_I_bact"/>
    <property type="match status" value="1"/>
</dbReference>
<dbReference type="Pfam" id="PF10502">
    <property type="entry name" value="Peptidase_S26"/>
    <property type="match status" value="2"/>
</dbReference>
<sequence>MNGTEWLIFFLVIQVIHGLGTWKLYIKAGRQAWEAFIPLYNAVILTKIINRPWYWALLMLLPIVNLIMIPAVWVETARSFGKNSNIDGFLAIITLGFYNYYLNYVADVKYIVDRDLKPRTSAGEWVSSILFAIVAATIVHTYFFQPFVIPSSSLEKSLLVGDFLIVSKFHYGARTPMTTVAAPMVHDTIPILKKKSYVFSDRYEQRKTAWQNKLQLPYFRFPAFEKIENNDYVVFGQPADTLLDMNKFTPDRNYYKPIDKKTNLVKRCVGIPGDTLEVRNGYVYINGKQNVLPDRAELQFSYIMYLKRPLSQANVNAFLKRFDINDGSRPIDGNSNVYIIYAVSDKAAAQLKNHPEVSKLEVYKQEKEIYGATFPRDPNYSWNTDFFGPIYIPKAGTTTPLTVENLPIYDRLIQEYEGHKVVAKGNQIFLDGELVDSYTFEKDYYWMMGDNRHNSIDSRAWGYVPFDHVIGKPVFIWMSIDGINDGFSNWSIRWDRVFTMVNGSGKRISYFIPFIVIVFGWTMFSRWRKKKKKAV</sequence>
<dbReference type="InterPro" id="IPR036286">
    <property type="entry name" value="LexA/Signal_pep-like_sf"/>
</dbReference>
<comment type="catalytic activity">
    <reaction evidence="1 6">
        <text>Cleavage of hydrophobic, N-terminal signal or leader sequences from secreted and periplasmic proteins.</text>
        <dbReference type="EC" id="3.4.21.89"/>
    </reaction>
</comment>
<protein>
    <recommendedName>
        <fullName evidence="4 6">Signal peptidase I</fullName>
        <ecNumber evidence="3 6">3.4.21.89</ecNumber>
    </recommendedName>
</protein>
<keyword evidence="9" id="KW-1185">Reference proteome</keyword>
<feature type="transmembrane region" description="Helical" evidence="6">
    <location>
        <begin position="6"/>
        <end position="26"/>
    </location>
</feature>
<evidence type="ECO:0000256" key="5">
    <source>
        <dbReference type="ARBA" id="ARBA00022801"/>
    </source>
</evidence>
<dbReference type="InterPro" id="IPR019533">
    <property type="entry name" value="Peptidase_S26"/>
</dbReference>
<dbReference type="RefSeq" id="WP_227477438.1">
    <property type="nucleotide sequence ID" value="NZ_JAFMPT010000013.1"/>
</dbReference>
<evidence type="ECO:0000256" key="3">
    <source>
        <dbReference type="ARBA" id="ARBA00013208"/>
    </source>
</evidence>
<evidence type="ECO:0000256" key="1">
    <source>
        <dbReference type="ARBA" id="ARBA00000677"/>
    </source>
</evidence>
<feature type="transmembrane region" description="Helical" evidence="6">
    <location>
        <begin position="53"/>
        <end position="74"/>
    </location>
</feature>
<comment type="subcellular location">
    <subcellularLocation>
        <location evidence="6">Membrane</location>
        <topology evidence="6">Single-pass type II membrane protein</topology>
    </subcellularLocation>
</comment>
<keyword evidence="6" id="KW-0472">Membrane</keyword>
<evidence type="ECO:0000313" key="8">
    <source>
        <dbReference type="EMBL" id="MCC1484944.1"/>
    </source>
</evidence>
<reference evidence="8" key="2">
    <citation type="submission" date="2021-10" db="EMBL/GenBank/DDBJ databases">
        <title>Genome of Winogradskyella sp. E313.</title>
        <authorList>
            <person name="Zhou Y."/>
        </authorList>
    </citation>
    <scope>NUCLEOTIDE SEQUENCE</scope>
    <source>
        <strain evidence="8">E313</strain>
    </source>
</reference>
<accession>A0ABS8ENZ1</accession>
<evidence type="ECO:0000259" key="7">
    <source>
        <dbReference type="Pfam" id="PF10502"/>
    </source>
</evidence>
<dbReference type="EC" id="3.4.21.89" evidence="3 6"/>
<dbReference type="PRINTS" id="PR00727">
    <property type="entry name" value="LEADERPTASE"/>
</dbReference>
<dbReference type="Proteomes" id="UP000778797">
    <property type="component" value="Unassembled WGS sequence"/>
</dbReference>
<feature type="domain" description="Peptidase S26" evidence="7">
    <location>
        <begin position="124"/>
        <end position="289"/>
    </location>
</feature>
<dbReference type="EMBL" id="JAFMPT010000013">
    <property type="protein sequence ID" value="MCC1484944.1"/>
    <property type="molecule type" value="Genomic_DNA"/>
</dbReference>
<evidence type="ECO:0000256" key="6">
    <source>
        <dbReference type="RuleBase" id="RU362042"/>
    </source>
</evidence>
<dbReference type="PROSITE" id="PS00761">
    <property type="entry name" value="SPASE_I_3"/>
    <property type="match status" value="1"/>
</dbReference>
<gene>
    <name evidence="8" type="primary">lepB</name>
    <name evidence="8" type="ORF">J1C55_10105</name>
</gene>
<evidence type="ECO:0000256" key="4">
    <source>
        <dbReference type="ARBA" id="ARBA00019232"/>
    </source>
</evidence>
<dbReference type="SUPFAM" id="SSF51306">
    <property type="entry name" value="LexA/Signal peptidase"/>
    <property type="match status" value="2"/>
</dbReference>
<dbReference type="Pfam" id="PF18936">
    <property type="entry name" value="DUF5684"/>
    <property type="match status" value="1"/>
</dbReference>
<feature type="domain" description="Peptidase S26" evidence="7">
    <location>
        <begin position="434"/>
        <end position="478"/>
    </location>
</feature>
<dbReference type="PANTHER" id="PTHR43390">
    <property type="entry name" value="SIGNAL PEPTIDASE I"/>
    <property type="match status" value="1"/>
</dbReference>